<feature type="non-terminal residue" evidence="2">
    <location>
        <position position="182"/>
    </location>
</feature>
<feature type="compositionally biased region" description="Basic residues" evidence="1">
    <location>
        <begin position="63"/>
        <end position="81"/>
    </location>
</feature>
<feature type="compositionally biased region" description="Basic and acidic residues" evidence="1">
    <location>
        <begin position="151"/>
        <end position="160"/>
    </location>
</feature>
<feature type="compositionally biased region" description="Basic and acidic residues" evidence="1">
    <location>
        <begin position="99"/>
        <end position="108"/>
    </location>
</feature>
<feature type="compositionally biased region" description="Low complexity" evidence="1">
    <location>
        <begin position="82"/>
        <end position="98"/>
    </location>
</feature>
<protein>
    <submittedName>
        <fullName evidence="2">Uncharacterized protein</fullName>
    </submittedName>
</protein>
<feature type="compositionally biased region" description="Basic residues" evidence="1">
    <location>
        <begin position="28"/>
        <end position="39"/>
    </location>
</feature>
<feature type="compositionally biased region" description="Low complexity" evidence="1">
    <location>
        <begin position="53"/>
        <end position="62"/>
    </location>
</feature>
<organism evidence="2">
    <name type="scientific">uncultured Solirubrobacteraceae bacterium</name>
    <dbReference type="NCBI Taxonomy" id="1162706"/>
    <lineage>
        <taxon>Bacteria</taxon>
        <taxon>Bacillati</taxon>
        <taxon>Actinomycetota</taxon>
        <taxon>Thermoleophilia</taxon>
        <taxon>Solirubrobacterales</taxon>
        <taxon>Solirubrobacteraceae</taxon>
        <taxon>environmental samples</taxon>
    </lineage>
</organism>
<dbReference type="EMBL" id="CADCVT010000008">
    <property type="protein sequence ID" value="CAA9472679.1"/>
    <property type="molecule type" value="Genomic_DNA"/>
</dbReference>
<gene>
    <name evidence="2" type="ORF">AVDCRST_MAG85-67</name>
</gene>
<feature type="region of interest" description="Disordered" evidence="1">
    <location>
        <begin position="1"/>
        <end position="119"/>
    </location>
</feature>
<feature type="region of interest" description="Disordered" evidence="1">
    <location>
        <begin position="151"/>
        <end position="182"/>
    </location>
</feature>
<feature type="compositionally biased region" description="Basic residues" evidence="1">
    <location>
        <begin position="161"/>
        <end position="170"/>
    </location>
</feature>
<reference evidence="2" key="1">
    <citation type="submission" date="2020-02" db="EMBL/GenBank/DDBJ databases">
        <authorList>
            <person name="Meier V. D."/>
        </authorList>
    </citation>
    <scope>NUCLEOTIDE SEQUENCE</scope>
    <source>
        <strain evidence="2">AVDCRST_MAG85</strain>
    </source>
</reference>
<proteinExistence type="predicted"/>
<feature type="compositionally biased region" description="Basic residues" evidence="1">
    <location>
        <begin position="1"/>
        <end position="20"/>
    </location>
</feature>
<dbReference type="AlphaFoldDB" id="A0A6J4RH90"/>
<evidence type="ECO:0000313" key="2">
    <source>
        <dbReference type="EMBL" id="CAA9472679.1"/>
    </source>
</evidence>
<accession>A0A6J4RH90</accession>
<sequence length="182" mass="20252">EPRAPRRRARRRPLVRRHRRDVAGRGRDRARRARRRRDPRHRDGPHAADTSDRGVAGAVRPGRPARRAGHGRGGRARRRVVLGRALPRAAPAADARAAAVDHDPDAAARHRGAAAPRPVRRVRARALDAPVAARPARPRAPLRQLVLAADAGRRAGDAERHRLHRHRRAPHGQVPPHVRRVV</sequence>
<evidence type="ECO:0000256" key="1">
    <source>
        <dbReference type="SAM" id="MobiDB-lite"/>
    </source>
</evidence>
<name>A0A6J4RH90_9ACTN</name>
<feature type="non-terminal residue" evidence="2">
    <location>
        <position position="1"/>
    </location>
</feature>
<feature type="compositionally biased region" description="Basic and acidic residues" evidence="1">
    <location>
        <begin position="40"/>
        <end position="52"/>
    </location>
</feature>